<dbReference type="SUPFAM" id="SSF47384">
    <property type="entry name" value="Homodimeric domain of signal transducing histidine kinase"/>
    <property type="match status" value="1"/>
</dbReference>
<dbReference type="InterPro" id="IPR004358">
    <property type="entry name" value="Sig_transdc_His_kin-like_C"/>
</dbReference>
<dbReference type="PROSITE" id="PS50885">
    <property type="entry name" value="HAMP"/>
    <property type="match status" value="1"/>
</dbReference>
<protein>
    <recommendedName>
        <fullName evidence="3">histidine kinase</fullName>
        <ecNumber evidence="3">2.7.13.3</ecNumber>
    </recommendedName>
</protein>
<keyword evidence="6" id="KW-0418">Kinase</keyword>
<dbReference type="CDD" id="cd00082">
    <property type="entry name" value="HisKA"/>
    <property type="match status" value="1"/>
</dbReference>
<dbReference type="InterPro" id="IPR036097">
    <property type="entry name" value="HisK_dim/P_sf"/>
</dbReference>
<dbReference type="Gene3D" id="6.10.340.10">
    <property type="match status" value="1"/>
</dbReference>
<proteinExistence type="predicted"/>
<gene>
    <name evidence="11" type="ORF">RM544_05970</name>
</gene>
<dbReference type="PANTHER" id="PTHR43065:SF50">
    <property type="entry name" value="HISTIDINE KINASE"/>
    <property type="match status" value="1"/>
</dbReference>
<evidence type="ECO:0000256" key="1">
    <source>
        <dbReference type="ARBA" id="ARBA00000085"/>
    </source>
</evidence>
<reference evidence="11 12" key="1">
    <citation type="submission" date="2023-09" db="EMBL/GenBank/DDBJ databases">
        <authorList>
            <person name="Rey-Velasco X."/>
        </authorList>
    </citation>
    <scope>NUCLEOTIDE SEQUENCE [LARGE SCALE GENOMIC DNA]</scope>
    <source>
        <strain evidence="11 12">W409</strain>
    </source>
</reference>
<dbReference type="AlphaFoldDB" id="A0AAW8QYJ4"/>
<keyword evidence="8" id="KW-0812">Transmembrane</keyword>
<dbReference type="Gene3D" id="3.30.565.10">
    <property type="entry name" value="Histidine kinase-like ATPase, C-terminal domain"/>
    <property type="match status" value="1"/>
</dbReference>
<feature type="domain" description="Histidine kinase" evidence="9">
    <location>
        <begin position="296"/>
        <end position="543"/>
    </location>
</feature>
<dbReference type="SUPFAM" id="SSF55874">
    <property type="entry name" value="ATPase domain of HSP90 chaperone/DNA topoisomerase II/histidine kinase"/>
    <property type="match status" value="1"/>
</dbReference>
<sequence length="557" mass="61045">MRLSITAKTTIGTALIEGVLLLMLVITATHFMGNIANENLVKRASTASKLFAATTKSAVLSFDLASLDAITDEVLTNPDIVYAKVFDVDGRLLAAAGNLGLLNRPFVEDVLVDDVNDGVYDKMSLIFAGDQTYGRVELGISISEMQKTMTKVKTWTASIAFVEMLLVGLFSIFLGRYLTKQLNVLRRGAKKINAALDSGQFDVARVPEDSDDELAEVAKAFNSLVDNLEVEYQRTQSFQNALQGLNRTLEMKVKKRTQQVEAQNEELTHINQNLKTTQQQLLQAEKMASVGQLAAGVAHEINNPIGFINSNMGVLKGYIDTYIEISLKLETLVKTPTDDDNYQNMLDEFKAYLDEQDISFINDDVKELLVDTDDGLSRVIDIVKNMKSFSRADSDTMQLFDINQCISTTAKMVKSKVTQNAELVLDLKDVPDSLMNVGKINQVLTNLIVNAGQAIQKDGTVTVHSFQDGDNIKIMIVDTGTGMSAETMKDIFNPFFTTKEEGEGTGLGLSISFDIIQEHGGSIAVESEISVGTRFTITLPITSSMNSDSSQIESSIS</sequence>
<evidence type="ECO:0000256" key="5">
    <source>
        <dbReference type="ARBA" id="ARBA00022679"/>
    </source>
</evidence>
<dbReference type="Pfam" id="PF00672">
    <property type="entry name" value="HAMP"/>
    <property type="match status" value="1"/>
</dbReference>
<feature type="transmembrane region" description="Helical" evidence="8">
    <location>
        <begin position="12"/>
        <end position="33"/>
    </location>
</feature>
<dbReference type="SMART" id="SM00387">
    <property type="entry name" value="HATPase_c"/>
    <property type="match status" value="1"/>
</dbReference>
<dbReference type="PANTHER" id="PTHR43065">
    <property type="entry name" value="SENSOR HISTIDINE KINASE"/>
    <property type="match status" value="1"/>
</dbReference>
<keyword evidence="11" id="KW-0547">Nucleotide-binding</keyword>
<dbReference type="InterPro" id="IPR036890">
    <property type="entry name" value="HATPase_C_sf"/>
</dbReference>
<evidence type="ECO:0000259" key="9">
    <source>
        <dbReference type="PROSITE" id="PS50109"/>
    </source>
</evidence>
<keyword evidence="5" id="KW-0808">Transferase</keyword>
<comment type="catalytic activity">
    <reaction evidence="1">
        <text>ATP + protein L-histidine = ADP + protein N-phospho-L-histidine.</text>
        <dbReference type="EC" id="2.7.13.3"/>
    </reaction>
</comment>
<keyword evidence="4" id="KW-0597">Phosphoprotein</keyword>
<evidence type="ECO:0000256" key="7">
    <source>
        <dbReference type="SAM" id="Coils"/>
    </source>
</evidence>
<evidence type="ECO:0000256" key="8">
    <source>
        <dbReference type="SAM" id="Phobius"/>
    </source>
</evidence>
<accession>A0AAW8QYJ4</accession>
<comment type="subcellular location">
    <subcellularLocation>
        <location evidence="2">Membrane</location>
    </subcellularLocation>
</comment>
<evidence type="ECO:0000256" key="6">
    <source>
        <dbReference type="ARBA" id="ARBA00022777"/>
    </source>
</evidence>
<dbReference type="GO" id="GO:0000155">
    <property type="term" value="F:phosphorelay sensor kinase activity"/>
    <property type="evidence" value="ECO:0007669"/>
    <property type="project" value="InterPro"/>
</dbReference>
<evidence type="ECO:0000256" key="2">
    <source>
        <dbReference type="ARBA" id="ARBA00004370"/>
    </source>
</evidence>
<keyword evidence="8" id="KW-0472">Membrane</keyword>
<dbReference type="InterPro" id="IPR003660">
    <property type="entry name" value="HAMP_dom"/>
</dbReference>
<keyword evidence="12" id="KW-1185">Reference proteome</keyword>
<evidence type="ECO:0000313" key="12">
    <source>
        <dbReference type="Proteomes" id="UP001249020"/>
    </source>
</evidence>
<feature type="coiled-coil region" evidence="7">
    <location>
        <begin position="246"/>
        <end position="287"/>
    </location>
</feature>
<dbReference type="InterPro" id="IPR003661">
    <property type="entry name" value="HisK_dim/P_dom"/>
</dbReference>
<dbReference type="Gene3D" id="1.10.287.130">
    <property type="match status" value="1"/>
</dbReference>
<evidence type="ECO:0000259" key="10">
    <source>
        <dbReference type="PROSITE" id="PS50885"/>
    </source>
</evidence>
<dbReference type="EC" id="2.7.13.3" evidence="3"/>
<dbReference type="PROSITE" id="PS50109">
    <property type="entry name" value="HIS_KIN"/>
    <property type="match status" value="1"/>
</dbReference>
<evidence type="ECO:0000313" key="11">
    <source>
        <dbReference type="EMBL" id="MDT0582076.1"/>
    </source>
</evidence>
<name>A0AAW8QYJ4_9ALTE</name>
<keyword evidence="7" id="KW-0175">Coiled coil</keyword>
<keyword evidence="11" id="KW-0067">ATP-binding</keyword>
<dbReference type="EMBL" id="JAVRIE010000002">
    <property type="protein sequence ID" value="MDT0582076.1"/>
    <property type="molecule type" value="Genomic_DNA"/>
</dbReference>
<dbReference type="InterPro" id="IPR003594">
    <property type="entry name" value="HATPase_dom"/>
</dbReference>
<dbReference type="SMART" id="SM00304">
    <property type="entry name" value="HAMP"/>
    <property type="match status" value="1"/>
</dbReference>
<dbReference type="Pfam" id="PF02518">
    <property type="entry name" value="HATPase_c"/>
    <property type="match status" value="1"/>
</dbReference>
<evidence type="ECO:0000256" key="3">
    <source>
        <dbReference type="ARBA" id="ARBA00012438"/>
    </source>
</evidence>
<dbReference type="GO" id="GO:0005524">
    <property type="term" value="F:ATP binding"/>
    <property type="evidence" value="ECO:0007669"/>
    <property type="project" value="UniProtKB-KW"/>
</dbReference>
<organism evidence="11 12">
    <name type="scientific">Brumicola blandensis</name>
    <dbReference type="NCBI Taxonomy" id="3075611"/>
    <lineage>
        <taxon>Bacteria</taxon>
        <taxon>Pseudomonadati</taxon>
        <taxon>Pseudomonadota</taxon>
        <taxon>Gammaproteobacteria</taxon>
        <taxon>Alteromonadales</taxon>
        <taxon>Alteromonadaceae</taxon>
        <taxon>Brumicola</taxon>
    </lineage>
</organism>
<dbReference type="GO" id="GO:0016020">
    <property type="term" value="C:membrane"/>
    <property type="evidence" value="ECO:0007669"/>
    <property type="project" value="UniProtKB-SubCell"/>
</dbReference>
<comment type="caution">
    <text evidence="11">The sequence shown here is derived from an EMBL/GenBank/DDBJ whole genome shotgun (WGS) entry which is preliminary data.</text>
</comment>
<dbReference type="Proteomes" id="UP001249020">
    <property type="component" value="Unassembled WGS sequence"/>
</dbReference>
<keyword evidence="8" id="KW-1133">Transmembrane helix</keyword>
<dbReference type="RefSeq" id="WP_311360860.1">
    <property type="nucleotide sequence ID" value="NZ_JAVRIE010000002.1"/>
</dbReference>
<evidence type="ECO:0000256" key="4">
    <source>
        <dbReference type="ARBA" id="ARBA00022553"/>
    </source>
</evidence>
<feature type="transmembrane region" description="Helical" evidence="8">
    <location>
        <begin position="155"/>
        <end position="178"/>
    </location>
</feature>
<dbReference type="PRINTS" id="PR00344">
    <property type="entry name" value="BCTRLSENSOR"/>
</dbReference>
<dbReference type="CDD" id="cd06225">
    <property type="entry name" value="HAMP"/>
    <property type="match status" value="1"/>
</dbReference>
<dbReference type="InterPro" id="IPR005467">
    <property type="entry name" value="His_kinase_dom"/>
</dbReference>
<feature type="domain" description="HAMP" evidence="10">
    <location>
        <begin position="176"/>
        <end position="233"/>
    </location>
</feature>